<reference evidence="2" key="1">
    <citation type="submission" date="2020-01" db="EMBL/GenBank/DDBJ databases">
        <authorList>
            <consortium name="DOE Joint Genome Institute"/>
            <person name="Haridas S."/>
            <person name="Albert R."/>
            <person name="Binder M."/>
            <person name="Bloem J."/>
            <person name="Labutti K."/>
            <person name="Salamov A."/>
            <person name="Andreopoulos B."/>
            <person name="Baker S.E."/>
            <person name="Barry K."/>
            <person name="Bills G."/>
            <person name="Bluhm B.H."/>
            <person name="Cannon C."/>
            <person name="Castanera R."/>
            <person name="Culley D.E."/>
            <person name="Daum C."/>
            <person name="Ezra D."/>
            <person name="Gonzalez J.B."/>
            <person name="Henrissat B."/>
            <person name="Kuo A."/>
            <person name="Liang C."/>
            <person name="Lipzen A."/>
            <person name="Lutzoni F."/>
            <person name="Magnuson J."/>
            <person name="Mondo S."/>
            <person name="Nolan M."/>
            <person name="Ohm R."/>
            <person name="Pangilinan J."/>
            <person name="Park H.-J."/>
            <person name="Ramirez L."/>
            <person name="Alfaro M."/>
            <person name="Sun H."/>
            <person name="Tritt A."/>
            <person name="Yoshinaga Y."/>
            <person name="Zwiers L.-H."/>
            <person name="Turgeon B.G."/>
            <person name="Goodwin S.B."/>
            <person name="Spatafora J.W."/>
            <person name="Crous P.W."/>
            <person name="Grigoriev I.V."/>
        </authorList>
    </citation>
    <scope>NUCLEOTIDE SEQUENCE</scope>
    <source>
        <strain evidence="2">CBS 342.82</strain>
    </source>
</reference>
<dbReference type="Proteomes" id="UP000504637">
    <property type="component" value="Unplaced"/>
</dbReference>
<reference evidence="2" key="2">
    <citation type="submission" date="2020-04" db="EMBL/GenBank/DDBJ databases">
        <authorList>
            <consortium name="NCBI Genome Project"/>
        </authorList>
    </citation>
    <scope>NUCLEOTIDE SEQUENCE</scope>
    <source>
        <strain evidence="2">CBS 342.82</strain>
    </source>
</reference>
<sequence length="119" mass="13445">MPNKWKIVKDFVLQGGYKKLLNPTVGMHLTAFPKTARDLESLGVRFDYAGHVIEDGKKFHRFQVQVNAGDKIPKSWKVWREKHSKGKGTHAIIATIKVPDSGTKDDVAQAFDDVQDEIE</sequence>
<reference evidence="2" key="3">
    <citation type="submission" date="2025-08" db="UniProtKB">
        <authorList>
            <consortium name="RefSeq"/>
        </authorList>
    </citation>
    <scope>IDENTIFICATION</scope>
    <source>
        <strain evidence="2">CBS 342.82</strain>
    </source>
</reference>
<evidence type="ECO:0000313" key="1">
    <source>
        <dbReference type="Proteomes" id="UP000504637"/>
    </source>
</evidence>
<name>A0A6J3M8V3_9PEZI</name>
<organism evidence="2">
    <name type="scientific">Dissoconium aciculare CBS 342.82</name>
    <dbReference type="NCBI Taxonomy" id="1314786"/>
    <lineage>
        <taxon>Eukaryota</taxon>
        <taxon>Fungi</taxon>
        <taxon>Dikarya</taxon>
        <taxon>Ascomycota</taxon>
        <taxon>Pezizomycotina</taxon>
        <taxon>Dothideomycetes</taxon>
        <taxon>Dothideomycetidae</taxon>
        <taxon>Mycosphaerellales</taxon>
        <taxon>Dissoconiaceae</taxon>
        <taxon>Dissoconium</taxon>
    </lineage>
</organism>
<gene>
    <name evidence="2" type="ORF">K489DRAFT_191184</name>
</gene>
<proteinExistence type="predicted"/>
<dbReference type="AlphaFoldDB" id="A0A6J3M8V3"/>
<dbReference type="RefSeq" id="XP_033460303.1">
    <property type="nucleotide sequence ID" value="XM_033599531.1"/>
</dbReference>
<accession>A0A6J3M8V3</accession>
<evidence type="ECO:0000313" key="2">
    <source>
        <dbReference type="RefSeq" id="XP_033460303.1"/>
    </source>
</evidence>
<keyword evidence="1" id="KW-1185">Reference proteome</keyword>
<dbReference type="GeneID" id="54357330"/>
<protein>
    <submittedName>
        <fullName evidence="2">Uncharacterized protein</fullName>
    </submittedName>
</protein>
<dbReference type="OrthoDB" id="2787676at2759"/>